<dbReference type="Proteomes" id="UP000190797">
    <property type="component" value="Chromosome"/>
</dbReference>
<keyword evidence="1" id="KW-0808">Transferase</keyword>
<dbReference type="PANTHER" id="PTHR43799">
    <property type="entry name" value="AMINOTRANSFERASE, PUTATIVE-RELATED"/>
    <property type="match status" value="1"/>
</dbReference>
<reference evidence="2" key="1">
    <citation type="journal article" date="2017" name="Med. Chem. Commun.">
        <title>Nonomuraea sp. ATCC 55076 harbours the largest actinomycete chromosome to date and the kistamicin biosynthetic gene cluster.</title>
        <authorList>
            <person name="Nazari B."/>
            <person name="Forneris C.C."/>
            <person name="Gibson M.I."/>
            <person name="Moon K."/>
            <person name="Schramma K.R."/>
            <person name="Seyedsayamdost M.R."/>
        </authorList>
    </citation>
    <scope>NUCLEOTIDE SEQUENCE [LARGE SCALE GENOMIC DNA]</scope>
    <source>
        <strain evidence="2">ATCC 55076</strain>
    </source>
</reference>
<organism evidence="1 2">
    <name type="scientific">[Actinomadura] parvosata subsp. kistnae</name>
    <dbReference type="NCBI Taxonomy" id="1909395"/>
    <lineage>
        <taxon>Bacteria</taxon>
        <taxon>Bacillati</taxon>
        <taxon>Actinomycetota</taxon>
        <taxon>Actinomycetes</taxon>
        <taxon>Streptosporangiales</taxon>
        <taxon>Streptosporangiaceae</taxon>
        <taxon>Nonomuraea</taxon>
    </lineage>
</organism>
<dbReference type="RefSeq" id="WP_080036586.1">
    <property type="nucleotide sequence ID" value="NZ_CP017717.1"/>
</dbReference>
<gene>
    <name evidence="1" type="ORF">BKM31_02465</name>
</gene>
<dbReference type="AlphaFoldDB" id="A0A1U9ZRE7"/>
<dbReference type="PANTHER" id="PTHR43799:SF1">
    <property type="entry name" value="ASPARTATE AMINOTRANSFERASE"/>
    <property type="match status" value="1"/>
</dbReference>
<dbReference type="InterPro" id="IPR015424">
    <property type="entry name" value="PyrdxlP-dep_Trfase"/>
</dbReference>
<keyword evidence="1" id="KW-0032">Aminotransferase</keyword>
<evidence type="ECO:0000313" key="1">
    <source>
        <dbReference type="EMBL" id="AQZ60530.1"/>
    </source>
</evidence>
<dbReference type="KEGG" id="noa:BKM31_02465"/>
<keyword evidence="2" id="KW-1185">Reference proteome</keyword>
<proteinExistence type="predicted"/>
<protein>
    <submittedName>
        <fullName evidence="1">Aminotransferase</fullName>
    </submittedName>
</protein>
<dbReference type="InterPro" id="IPR015421">
    <property type="entry name" value="PyrdxlP-dep_Trfase_major"/>
</dbReference>
<accession>A0A1U9ZRE7</accession>
<dbReference type="EMBL" id="CP017717">
    <property type="protein sequence ID" value="AQZ60530.1"/>
    <property type="molecule type" value="Genomic_DNA"/>
</dbReference>
<dbReference type="InterPro" id="IPR015422">
    <property type="entry name" value="PyrdxlP-dep_Trfase_small"/>
</dbReference>
<sequence length="403" mass="43807">MLVTAQRDYADLVQRGLSLDLTRGKPSPRQLDLSNDLLKLPTSYQAADGTDGRNYGNLQGLAELRELFAPLVQVPAEQLVVGGNSSLALMHDTVVHALLTPVPGAARRWVEEPEITFLCPVPGYDRHFTICERFGIKMVPVPMTAEGPDMDVVERLVAADASVKGMWCVPKYSNPSGITYSDETVRRLAAMRTAAPDFRIFWDNAYAVHHLTDTPDELADLLALAAEHGNADRVFVYASTSKVTLAGSGVSFFGGSPANVKWFLHNTSKQSIGPDKINQLRHVEFLRDGAGVAAHMRRHAELIGPKFELVDKVLTERLGDLATWTSPRGGYFISLEVPHAAEVVARAKAAGIALTPAGATHPYGKDPDDRVIRIAPTYPGLDELEQAINGLAVCVRLVAEERG</sequence>
<dbReference type="Pfam" id="PF12897">
    <property type="entry name" value="Asp_aminotransf"/>
    <property type="match status" value="1"/>
</dbReference>
<dbReference type="OrthoDB" id="199743at2"/>
<dbReference type="GO" id="GO:0004069">
    <property type="term" value="F:L-aspartate:2-oxoglutarate aminotransferase activity"/>
    <property type="evidence" value="ECO:0007669"/>
    <property type="project" value="InterPro"/>
</dbReference>
<dbReference type="CDD" id="cd00609">
    <property type="entry name" value="AAT_like"/>
    <property type="match status" value="1"/>
</dbReference>
<dbReference type="Gene3D" id="3.40.640.10">
    <property type="entry name" value="Type I PLP-dependent aspartate aminotransferase-like (Major domain)"/>
    <property type="match status" value="1"/>
</dbReference>
<name>A0A1U9ZRE7_9ACTN</name>
<evidence type="ECO:0000313" key="2">
    <source>
        <dbReference type="Proteomes" id="UP000190797"/>
    </source>
</evidence>
<dbReference type="STRING" id="1909395.BKM31_02465"/>
<dbReference type="SUPFAM" id="SSF53383">
    <property type="entry name" value="PLP-dependent transferases"/>
    <property type="match status" value="1"/>
</dbReference>
<dbReference type="Gene3D" id="3.90.1150.10">
    <property type="entry name" value="Aspartate Aminotransferase, domain 1"/>
    <property type="match status" value="1"/>
</dbReference>
<dbReference type="InterPro" id="IPR024551">
    <property type="entry name" value="AspAT_Ic"/>
</dbReference>